<dbReference type="EMBL" id="CM003371">
    <property type="protein sequence ID" value="KOM30674.1"/>
    <property type="molecule type" value="Genomic_DNA"/>
</dbReference>
<dbReference type="Proteomes" id="UP000053144">
    <property type="component" value="Chromosome 1"/>
</dbReference>
<gene>
    <name evidence="1" type="ORF">LR48_Vigan01g022800</name>
</gene>
<reference evidence="2" key="1">
    <citation type="journal article" date="2015" name="Proc. Natl. Acad. Sci. U.S.A.">
        <title>Genome sequencing of adzuki bean (Vigna angularis) provides insight into high starch and low fat accumulation and domestication.</title>
        <authorList>
            <person name="Yang K."/>
            <person name="Tian Z."/>
            <person name="Chen C."/>
            <person name="Luo L."/>
            <person name="Zhao B."/>
            <person name="Wang Z."/>
            <person name="Yu L."/>
            <person name="Li Y."/>
            <person name="Sun Y."/>
            <person name="Li W."/>
            <person name="Chen Y."/>
            <person name="Li Y."/>
            <person name="Zhang Y."/>
            <person name="Ai D."/>
            <person name="Zhao J."/>
            <person name="Shang C."/>
            <person name="Ma Y."/>
            <person name="Wu B."/>
            <person name="Wang M."/>
            <person name="Gao L."/>
            <person name="Sun D."/>
            <person name="Zhang P."/>
            <person name="Guo F."/>
            <person name="Wang W."/>
            <person name="Li Y."/>
            <person name="Wang J."/>
            <person name="Varshney R.K."/>
            <person name="Wang J."/>
            <person name="Ling H.Q."/>
            <person name="Wan P."/>
        </authorList>
    </citation>
    <scope>NUCLEOTIDE SEQUENCE</scope>
    <source>
        <strain evidence="2">cv. Jingnong 6</strain>
    </source>
</reference>
<organism evidence="1 2">
    <name type="scientific">Phaseolus angularis</name>
    <name type="common">Azuki bean</name>
    <name type="synonym">Vigna angularis</name>
    <dbReference type="NCBI Taxonomy" id="3914"/>
    <lineage>
        <taxon>Eukaryota</taxon>
        <taxon>Viridiplantae</taxon>
        <taxon>Streptophyta</taxon>
        <taxon>Embryophyta</taxon>
        <taxon>Tracheophyta</taxon>
        <taxon>Spermatophyta</taxon>
        <taxon>Magnoliopsida</taxon>
        <taxon>eudicotyledons</taxon>
        <taxon>Gunneridae</taxon>
        <taxon>Pentapetalae</taxon>
        <taxon>rosids</taxon>
        <taxon>fabids</taxon>
        <taxon>Fabales</taxon>
        <taxon>Fabaceae</taxon>
        <taxon>Papilionoideae</taxon>
        <taxon>50 kb inversion clade</taxon>
        <taxon>NPAAA clade</taxon>
        <taxon>indigoferoid/millettioid clade</taxon>
        <taxon>Phaseoleae</taxon>
        <taxon>Vigna</taxon>
    </lineage>
</organism>
<evidence type="ECO:0000313" key="1">
    <source>
        <dbReference type="EMBL" id="KOM30674.1"/>
    </source>
</evidence>
<protein>
    <submittedName>
        <fullName evidence="1">Uncharacterized protein</fullName>
    </submittedName>
</protein>
<evidence type="ECO:0000313" key="2">
    <source>
        <dbReference type="Proteomes" id="UP000053144"/>
    </source>
</evidence>
<name>A0A0L9TKI5_PHAAN</name>
<proteinExistence type="predicted"/>
<accession>A0A0L9TKI5</accession>
<dbReference type="Gramene" id="KOM30674">
    <property type="protein sequence ID" value="KOM30674"/>
    <property type="gene ID" value="LR48_Vigan01g022800"/>
</dbReference>
<dbReference type="AlphaFoldDB" id="A0A0L9TKI5"/>
<sequence>MLWIVDKRSGEERLMNELLEFVKYDCKHAKLAVHPDVPTNLGWQLLRASQLLHHPGARTPVAMQISYSPDSQSSNRFCMIQGDELLKDALEEENLVEVEVKTEQ</sequence>